<dbReference type="GO" id="GO:0004564">
    <property type="term" value="F:beta-fructofuranosidase activity"/>
    <property type="evidence" value="ECO:0007669"/>
    <property type="project" value="UniProtKB-EC"/>
</dbReference>
<feature type="domain" description="Glycosyl hydrolase family 32 N-terminal" evidence="5">
    <location>
        <begin position="74"/>
        <end position="328"/>
    </location>
</feature>
<dbReference type="GO" id="GO:0005975">
    <property type="term" value="P:carbohydrate metabolic process"/>
    <property type="evidence" value="ECO:0007669"/>
    <property type="project" value="InterPro"/>
</dbReference>
<evidence type="ECO:0000259" key="5">
    <source>
        <dbReference type="Pfam" id="PF00251"/>
    </source>
</evidence>
<dbReference type="PANTHER" id="PTHR43101:SF1">
    <property type="entry name" value="BETA-FRUCTOSIDASE"/>
    <property type="match status" value="1"/>
</dbReference>
<proteinExistence type="inferred from homology"/>
<dbReference type="EC" id="3.2.1.26" evidence="2"/>
<keyword evidence="3" id="KW-0378">Hydrolase</keyword>
<evidence type="ECO:0000256" key="1">
    <source>
        <dbReference type="ARBA" id="ARBA00009902"/>
    </source>
</evidence>
<dbReference type="EMBL" id="MCIA01000008">
    <property type="protein sequence ID" value="RKD33119.1"/>
    <property type="molecule type" value="Genomic_DNA"/>
</dbReference>
<evidence type="ECO:0000256" key="3">
    <source>
        <dbReference type="ARBA" id="ARBA00022801"/>
    </source>
</evidence>
<dbReference type="InterPro" id="IPR001362">
    <property type="entry name" value="Glyco_hydro_32"/>
</dbReference>
<dbReference type="Proteomes" id="UP000284277">
    <property type="component" value="Unassembled WGS sequence"/>
</dbReference>
<dbReference type="CDD" id="cd08995">
    <property type="entry name" value="GH32_EcAec43-like"/>
    <property type="match status" value="1"/>
</dbReference>
<dbReference type="InterPro" id="IPR051214">
    <property type="entry name" value="GH32_Enzymes"/>
</dbReference>
<dbReference type="RefSeq" id="WP_120196132.1">
    <property type="nucleotide sequence ID" value="NZ_MCIA01000008.1"/>
</dbReference>
<keyword evidence="4" id="KW-0326">Glycosidase</keyword>
<name>A0A419T6S8_9FIRM</name>
<accession>A0A419T6S8</accession>
<evidence type="ECO:0000256" key="2">
    <source>
        <dbReference type="ARBA" id="ARBA00012758"/>
    </source>
</evidence>
<dbReference type="Gene3D" id="2.115.10.20">
    <property type="entry name" value="Glycosyl hydrolase domain, family 43"/>
    <property type="match status" value="1"/>
</dbReference>
<protein>
    <recommendedName>
        <fullName evidence="2">beta-fructofuranosidase</fullName>
        <ecNumber evidence="2">3.2.1.26</ecNumber>
    </recommendedName>
</protein>
<dbReference type="SMART" id="SM00640">
    <property type="entry name" value="Glyco_32"/>
    <property type="match status" value="1"/>
</dbReference>
<dbReference type="InterPro" id="IPR023296">
    <property type="entry name" value="Glyco_hydro_beta-prop_sf"/>
</dbReference>
<organism evidence="6 7">
    <name type="scientific">Lacrimispora algidixylanolytica</name>
    <dbReference type="NCBI Taxonomy" id="94868"/>
    <lineage>
        <taxon>Bacteria</taxon>
        <taxon>Bacillati</taxon>
        <taxon>Bacillota</taxon>
        <taxon>Clostridia</taxon>
        <taxon>Lachnospirales</taxon>
        <taxon>Lachnospiraceae</taxon>
        <taxon>Lacrimispora</taxon>
    </lineage>
</organism>
<evidence type="ECO:0000313" key="7">
    <source>
        <dbReference type="Proteomes" id="UP000284277"/>
    </source>
</evidence>
<evidence type="ECO:0000256" key="4">
    <source>
        <dbReference type="ARBA" id="ARBA00023295"/>
    </source>
</evidence>
<evidence type="ECO:0000313" key="6">
    <source>
        <dbReference type="EMBL" id="RKD33119.1"/>
    </source>
</evidence>
<gene>
    <name evidence="6" type="ORF">BET01_16035</name>
</gene>
<sequence length="519" mass="59768">MRKLFLCIIVVCLTVWWCGGNLDINTEKEKQITVDKRMVNLSGISKVENKEKEYKLFVKSNNAWVGDIMPLNDGEKLQLYYLYDTDNNGVGYHPIHKFSTRNLYGYEDDGVVIPFGSDLKDLDLAVGTGSFILADGVYHCFYTGHNDINPSVNKDKECIMHAVSKDNVTWEKIQEDTFWAPGGYSGNDFRDPFVFFNDEKQCYQMLVSARKEGEEGGSILSYTSKDLSTWSLEGTFYEQKELYFLECPDLFKMGKYYYLFYSWNNVSYYQMSESMEGPWIKPEYPVLDGNAYYAAKTVEYEGKRYLFGFIDRKKYQDDLEDYSWAGNLCAYELEQNEDGTLKAKIPHQFEEEYFNKEVELPYEAFYGKAWNENNSLILKGKTDQIAGVSFGDLPSTMLLRCKVAFEDASEKGGGFYFGNTGNFKEAYAILLDTQLGKIHYDKKSVADEVSAGPITYSDFKFQSGKKYDLKVVVENEIIVIYLDNTKVLSNRIYRAVDNGWGIFGMSDVRFSDIQMFYAN</sequence>
<comment type="caution">
    <text evidence="6">The sequence shown here is derived from an EMBL/GenBank/DDBJ whole genome shotgun (WGS) entry which is preliminary data.</text>
</comment>
<dbReference type="Gene3D" id="2.60.120.560">
    <property type="entry name" value="Exo-inulinase, domain 1"/>
    <property type="match status" value="1"/>
</dbReference>
<comment type="similarity">
    <text evidence="1">Belongs to the glycosyl hydrolase 32 family.</text>
</comment>
<dbReference type="SUPFAM" id="SSF75005">
    <property type="entry name" value="Arabinanase/levansucrase/invertase"/>
    <property type="match status" value="1"/>
</dbReference>
<dbReference type="OrthoDB" id="9759709at2"/>
<dbReference type="InterPro" id="IPR013148">
    <property type="entry name" value="Glyco_hydro_32_N"/>
</dbReference>
<dbReference type="PANTHER" id="PTHR43101">
    <property type="entry name" value="BETA-FRUCTOSIDASE"/>
    <property type="match status" value="1"/>
</dbReference>
<keyword evidence="7" id="KW-1185">Reference proteome</keyword>
<dbReference type="AlphaFoldDB" id="A0A419T6S8"/>
<reference evidence="6 7" key="1">
    <citation type="submission" date="2016-08" db="EMBL/GenBank/DDBJ databases">
        <title>A new outlook on sporulation: Clostridium algidixylanolyticum.</title>
        <authorList>
            <person name="Poppleton D.I."/>
            <person name="Gribaldo S."/>
        </authorList>
    </citation>
    <scope>NUCLEOTIDE SEQUENCE [LARGE SCALE GENOMIC DNA]</scope>
    <source>
        <strain evidence="6 7">SPL73</strain>
    </source>
</reference>
<dbReference type="Pfam" id="PF00251">
    <property type="entry name" value="Glyco_hydro_32N"/>
    <property type="match status" value="1"/>
</dbReference>